<evidence type="ECO:0000313" key="1">
    <source>
        <dbReference type="EMBL" id="CAG8725391.1"/>
    </source>
</evidence>
<dbReference type="Proteomes" id="UP000789702">
    <property type="component" value="Unassembled WGS sequence"/>
</dbReference>
<feature type="non-terminal residue" evidence="1">
    <location>
        <position position="220"/>
    </location>
</feature>
<keyword evidence="2" id="KW-1185">Reference proteome</keyword>
<sequence length="220" mass="25344">ISQPYDVYQESDDNESIITEDEVLDKPNDSPSSSDSSNNLSDSSKSSIDSQEHKFINFILTKIDPEVFDPLFNFEQRFNIPDMGIEALTKFICSLLKYFKINEADMLPASMHTVKSSLGILTKYKKYVSCPKCHKLYNPLEIKEYKEDDQPACKRCIHVEFPNHRSMIKRSPCHEPLAELINTKEGALLQPLNLYPIGSIKQQLYIMYQRAGFENILRHS</sequence>
<proteinExistence type="predicted"/>
<evidence type="ECO:0000313" key="2">
    <source>
        <dbReference type="Proteomes" id="UP000789702"/>
    </source>
</evidence>
<protein>
    <submittedName>
        <fullName evidence="1">15734_t:CDS:1</fullName>
    </submittedName>
</protein>
<gene>
    <name evidence="1" type="ORF">DHETER_LOCUS13092</name>
</gene>
<feature type="non-terminal residue" evidence="1">
    <location>
        <position position="1"/>
    </location>
</feature>
<organism evidence="1 2">
    <name type="scientific">Dentiscutata heterogama</name>
    <dbReference type="NCBI Taxonomy" id="1316150"/>
    <lineage>
        <taxon>Eukaryota</taxon>
        <taxon>Fungi</taxon>
        <taxon>Fungi incertae sedis</taxon>
        <taxon>Mucoromycota</taxon>
        <taxon>Glomeromycotina</taxon>
        <taxon>Glomeromycetes</taxon>
        <taxon>Diversisporales</taxon>
        <taxon>Gigasporaceae</taxon>
        <taxon>Dentiscutata</taxon>
    </lineage>
</organism>
<name>A0ACA9PY80_9GLOM</name>
<accession>A0ACA9PY80</accession>
<comment type="caution">
    <text evidence="1">The sequence shown here is derived from an EMBL/GenBank/DDBJ whole genome shotgun (WGS) entry which is preliminary data.</text>
</comment>
<reference evidence="1" key="1">
    <citation type="submission" date="2021-06" db="EMBL/GenBank/DDBJ databases">
        <authorList>
            <person name="Kallberg Y."/>
            <person name="Tangrot J."/>
            <person name="Rosling A."/>
        </authorList>
    </citation>
    <scope>NUCLEOTIDE SEQUENCE</scope>
    <source>
        <strain evidence="1">IL203A</strain>
    </source>
</reference>
<dbReference type="EMBL" id="CAJVPU010034481">
    <property type="protein sequence ID" value="CAG8725391.1"/>
    <property type="molecule type" value="Genomic_DNA"/>
</dbReference>